<accession>A0A0P0VWL2</accession>
<protein>
    <submittedName>
        <fullName evidence="1">Os03g0276000 protein</fullName>
    </submittedName>
</protein>
<dbReference type="PaxDb" id="39947-A0A0P0VWL2"/>
<dbReference type="AlphaFoldDB" id="A0A0P0VWL2"/>
<keyword evidence="2" id="KW-1185">Reference proteome</keyword>
<dbReference type="Proteomes" id="UP000059680">
    <property type="component" value="Chromosome 3"/>
</dbReference>
<name>A0A0P0VWL2_ORYSJ</name>
<dbReference type="EMBL" id="AP014959">
    <property type="protein sequence ID" value="BAS83514.1"/>
    <property type="molecule type" value="Genomic_DNA"/>
</dbReference>
<reference evidence="1 2" key="3">
    <citation type="journal article" date="2013" name="Rice">
        <title>Improvement of the Oryza sativa Nipponbare reference genome using next generation sequence and optical map data.</title>
        <authorList>
            <person name="Kawahara Y."/>
            <person name="de la Bastide M."/>
            <person name="Hamilton J.P."/>
            <person name="Kanamori H."/>
            <person name="McCombie W.R."/>
            <person name="Ouyang S."/>
            <person name="Schwartz D.C."/>
            <person name="Tanaka T."/>
            <person name="Wu J."/>
            <person name="Zhou S."/>
            <person name="Childs K.L."/>
            <person name="Davidson R.M."/>
            <person name="Lin H."/>
            <person name="Quesada-Ocampo L."/>
            <person name="Vaillancourt B."/>
            <person name="Sakai H."/>
            <person name="Lee S.S."/>
            <person name="Kim J."/>
            <person name="Numa H."/>
            <person name="Itoh T."/>
            <person name="Buell C.R."/>
            <person name="Matsumoto T."/>
        </authorList>
    </citation>
    <scope>NUCLEOTIDE SEQUENCE [LARGE SCALE GENOMIC DNA]</scope>
    <source>
        <strain evidence="2">cv. Nipponbare</strain>
    </source>
</reference>
<reference evidence="1 2" key="2">
    <citation type="journal article" date="2013" name="Plant Cell Physiol.">
        <title>Rice Annotation Project Database (RAP-DB): an integrative and interactive database for rice genomics.</title>
        <authorList>
            <person name="Sakai H."/>
            <person name="Lee S.S."/>
            <person name="Tanaka T."/>
            <person name="Numa H."/>
            <person name="Kim J."/>
            <person name="Kawahara Y."/>
            <person name="Wakimoto H."/>
            <person name="Yang C.C."/>
            <person name="Iwamoto M."/>
            <person name="Abe T."/>
            <person name="Yamada Y."/>
            <person name="Muto A."/>
            <person name="Inokuchi H."/>
            <person name="Ikemura T."/>
            <person name="Matsumoto T."/>
            <person name="Sasaki T."/>
            <person name="Itoh T."/>
        </authorList>
    </citation>
    <scope>NUCLEOTIDE SEQUENCE [LARGE SCALE GENOMIC DNA]</scope>
    <source>
        <strain evidence="2">cv. Nipponbare</strain>
    </source>
</reference>
<evidence type="ECO:0000313" key="1">
    <source>
        <dbReference type="EMBL" id="BAS83514.1"/>
    </source>
</evidence>
<reference evidence="2" key="1">
    <citation type="journal article" date="2005" name="Nature">
        <title>The map-based sequence of the rice genome.</title>
        <authorList>
            <consortium name="International rice genome sequencing project (IRGSP)"/>
            <person name="Matsumoto T."/>
            <person name="Wu J."/>
            <person name="Kanamori H."/>
            <person name="Katayose Y."/>
            <person name="Fujisawa M."/>
            <person name="Namiki N."/>
            <person name="Mizuno H."/>
            <person name="Yamamoto K."/>
            <person name="Antonio B.A."/>
            <person name="Baba T."/>
            <person name="Sakata K."/>
            <person name="Nagamura Y."/>
            <person name="Aoki H."/>
            <person name="Arikawa K."/>
            <person name="Arita K."/>
            <person name="Bito T."/>
            <person name="Chiden Y."/>
            <person name="Fujitsuka N."/>
            <person name="Fukunaka R."/>
            <person name="Hamada M."/>
            <person name="Harada C."/>
            <person name="Hayashi A."/>
            <person name="Hijishita S."/>
            <person name="Honda M."/>
            <person name="Hosokawa S."/>
            <person name="Ichikawa Y."/>
            <person name="Idonuma A."/>
            <person name="Iijima M."/>
            <person name="Ikeda M."/>
            <person name="Ikeno M."/>
            <person name="Ito K."/>
            <person name="Ito S."/>
            <person name="Ito T."/>
            <person name="Ito Y."/>
            <person name="Ito Y."/>
            <person name="Iwabuchi A."/>
            <person name="Kamiya K."/>
            <person name="Karasawa W."/>
            <person name="Kurita K."/>
            <person name="Katagiri S."/>
            <person name="Kikuta A."/>
            <person name="Kobayashi H."/>
            <person name="Kobayashi N."/>
            <person name="Machita K."/>
            <person name="Maehara T."/>
            <person name="Masukawa M."/>
            <person name="Mizubayashi T."/>
            <person name="Mukai Y."/>
            <person name="Nagasaki H."/>
            <person name="Nagata Y."/>
            <person name="Naito S."/>
            <person name="Nakashima M."/>
            <person name="Nakama Y."/>
            <person name="Nakamichi Y."/>
            <person name="Nakamura M."/>
            <person name="Meguro A."/>
            <person name="Negishi M."/>
            <person name="Ohta I."/>
            <person name="Ohta T."/>
            <person name="Okamoto M."/>
            <person name="Ono N."/>
            <person name="Saji S."/>
            <person name="Sakaguchi M."/>
            <person name="Sakai K."/>
            <person name="Shibata M."/>
            <person name="Shimokawa T."/>
            <person name="Song J."/>
            <person name="Takazaki Y."/>
            <person name="Terasawa K."/>
            <person name="Tsugane M."/>
            <person name="Tsuji K."/>
            <person name="Ueda S."/>
            <person name="Waki K."/>
            <person name="Yamagata H."/>
            <person name="Yamamoto M."/>
            <person name="Yamamoto S."/>
            <person name="Yamane H."/>
            <person name="Yoshiki S."/>
            <person name="Yoshihara R."/>
            <person name="Yukawa K."/>
            <person name="Zhong H."/>
            <person name="Yano M."/>
            <person name="Yuan Q."/>
            <person name="Ouyang S."/>
            <person name="Liu J."/>
            <person name="Jones K.M."/>
            <person name="Gansberger K."/>
            <person name="Moffat K."/>
            <person name="Hill J."/>
            <person name="Bera J."/>
            <person name="Fadrosh D."/>
            <person name="Jin S."/>
            <person name="Johri S."/>
            <person name="Kim M."/>
            <person name="Overton L."/>
            <person name="Reardon M."/>
            <person name="Tsitrin T."/>
            <person name="Vuong H."/>
            <person name="Weaver B."/>
            <person name="Ciecko A."/>
            <person name="Tallon L."/>
            <person name="Jackson J."/>
            <person name="Pai G."/>
            <person name="Aken S.V."/>
            <person name="Utterback T."/>
            <person name="Reidmuller S."/>
            <person name="Feldblyum T."/>
            <person name="Hsiao J."/>
            <person name="Zismann V."/>
            <person name="Iobst S."/>
            <person name="de Vazeille A.R."/>
            <person name="Buell C.R."/>
            <person name="Ying K."/>
            <person name="Li Y."/>
            <person name="Lu T."/>
            <person name="Huang Y."/>
            <person name="Zhao Q."/>
            <person name="Feng Q."/>
            <person name="Zhang L."/>
            <person name="Zhu J."/>
            <person name="Weng Q."/>
            <person name="Mu J."/>
            <person name="Lu Y."/>
            <person name="Fan D."/>
            <person name="Liu Y."/>
            <person name="Guan J."/>
            <person name="Zhang Y."/>
            <person name="Yu S."/>
            <person name="Liu X."/>
            <person name="Zhang Y."/>
            <person name="Hong G."/>
            <person name="Han B."/>
            <person name="Choisne N."/>
            <person name="Demange N."/>
            <person name="Orjeda G."/>
            <person name="Samain S."/>
            <person name="Cattolico L."/>
            <person name="Pelletier E."/>
            <person name="Couloux A."/>
            <person name="Segurens B."/>
            <person name="Wincker P."/>
            <person name="D'Hont A."/>
            <person name="Scarpelli C."/>
            <person name="Weissenbach J."/>
            <person name="Salanoubat M."/>
            <person name="Quetier F."/>
            <person name="Yu Y."/>
            <person name="Kim H.R."/>
            <person name="Rambo T."/>
            <person name="Currie J."/>
            <person name="Collura K."/>
            <person name="Luo M."/>
            <person name="Yang T."/>
            <person name="Ammiraju J.S.S."/>
            <person name="Engler F."/>
            <person name="Soderlund C."/>
            <person name="Wing R.A."/>
            <person name="Palmer L.E."/>
            <person name="de la Bastide M."/>
            <person name="Spiegel L."/>
            <person name="Nascimento L."/>
            <person name="Zutavern T."/>
            <person name="O'Shaughnessy A."/>
            <person name="Dike S."/>
            <person name="Dedhia N."/>
            <person name="Preston R."/>
            <person name="Balija V."/>
            <person name="McCombie W.R."/>
            <person name="Chow T."/>
            <person name="Chen H."/>
            <person name="Chung M."/>
            <person name="Chen C."/>
            <person name="Shaw J."/>
            <person name="Wu H."/>
            <person name="Hsiao K."/>
            <person name="Chao Y."/>
            <person name="Chu M."/>
            <person name="Cheng C."/>
            <person name="Hour A."/>
            <person name="Lee P."/>
            <person name="Lin S."/>
            <person name="Lin Y."/>
            <person name="Liou J."/>
            <person name="Liu S."/>
            <person name="Hsing Y."/>
            <person name="Raghuvanshi S."/>
            <person name="Mohanty A."/>
            <person name="Bharti A.K."/>
            <person name="Gaur A."/>
            <person name="Gupta V."/>
            <person name="Kumar D."/>
            <person name="Ravi V."/>
            <person name="Vij S."/>
            <person name="Kapur A."/>
            <person name="Khurana P."/>
            <person name="Khurana P."/>
            <person name="Khurana J.P."/>
            <person name="Tyagi A.K."/>
            <person name="Gaikwad K."/>
            <person name="Singh A."/>
            <person name="Dalal V."/>
            <person name="Srivastava S."/>
            <person name="Dixit A."/>
            <person name="Pal A.K."/>
            <person name="Ghazi I.A."/>
            <person name="Yadav M."/>
            <person name="Pandit A."/>
            <person name="Bhargava A."/>
            <person name="Sureshbabu K."/>
            <person name="Batra K."/>
            <person name="Sharma T.R."/>
            <person name="Mohapatra T."/>
            <person name="Singh N.K."/>
            <person name="Messing J."/>
            <person name="Nelson A.B."/>
            <person name="Fuks G."/>
            <person name="Kavchok S."/>
            <person name="Keizer G."/>
            <person name="Linton E."/>
            <person name="Llaca V."/>
            <person name="Song R."/>
            <person name="Tanyolac B."/>
            <person name="Young S."/>
            <person name="Ho-Il K."/>
            <person name="Hahn J.H."/>
            <person name="Sangsakoo G."/>
            <person name="Vanavichit A."/>
            <person name="de Mattos Luiz.A.T."/>
            <person name="Zimmer P.D."/>
            <person name="Malone G."/>
            <person name="Dellagostin O."/>
            <person name="de Oliveira A.C."/>
            <person name="Bevan M."/>
            <person name="Bancroft I."/>
            <person name="Minx P."/>
            <person name="Cordum H."/>
            <person name="Wilson R."/>
            <person name="Cheng Z."/>
            <person name="Jin W."/>
            <person name="Jiang J."/>
            <person name="Leong S.A."/>
            <person name="Iwama H."/>
            <person name="Gojobori T."/>
            <person name="Itoh T."/>
            <person name="Niimura Y."/>
            <person name="Fujii Y."/>
            <person name="Habara T."/>
            <person name="Sakai H."/>
            <person name="Sato Y."/>
            <person name="Wilson G."/>
            <person name="Kumar K."/>
            <person name="McCouch S."/>
            <person name="Juretic N."/>
            <person name="Hoen D."/>
            <person name="Wright S."/>
            <person name="Bruskiewich R."/>
            <person name="Bureau T."/>
            <person name="Miyao A."/>
            <person name="Hirochika H."/>
            <person name="Nishikawa T."/>
            <person name="Kadowaki K."/>
            <person name="Sugiura M."/>
            <person name="Burr B."/>
            <person name="Sasaki T."/>
        </authorList>
    </citation>
    <scope>NUCLEOTIDE SEQUENCE [LARGE SCALE GENOMIC DNA]</scope>
    <source>
        <strain evidence="2">cv. Nipponbare</strain>
    </source>
</reference>
<evidence type="ECO:0000313" key="2">
    <source>
        <dbReference type="Proteomes" id="UP000059680"/>
    </source>
</evidence>
<sequence length="78" mass="9081">MWRHRRRRDLQIAYTHPTSFSILRRTPRTSAGHESMPPRPATSALCLCRISLVCNLQRQKRICVRVIRTTFHPAEAVA</sequence>
<organism evidence="1 2">
    <name type="scientific">Oryza sativa subsp. japonica</name>
    <name type="common">Rice</name>
    <dbReference type="NCBI Taxonomy" id="39947"/>
    <lineage>
        <taxon>Eukaryota</taxon>
        <taxon>Viridiplantae</taxon>
        <taxon>Streptophyta</taxon>
        <taxon>Embryophyta</taxon>
        <taxon>Tracheophyta</taxon>
        <taxon>Spermatophyta</taxon>
        <taxon>Magnoliopsida</taxon>
        <taxon>Liliopsida</taxon>
        <taxon>Poales</taxon>
        <taxon>Poaceae</taxon>
        <taxon>BOP clade</taxon>
        <taxon>Oryzoideae</taxon>
        <taxon>Oryzeae</taxon>
        <taxon>Oryzinae</taxon>
        <taxon>Oryza</taxon>
        <taxon>Oryza sativa</taxon>
    </lineage>
</organism>
<dbReference type="InParanoid" id="A0A0P0VWL2"/>
<gene>
    <name evidence="1" type="ordered locus">Os03g0276000</name>
    <name evidence="1" type="ORF">OSNPB_030276000</name>
</gene>
<proteinExistence type="predicted"/>